<dbReference type="Gene3D" id="3.30.160.670">
    <property type="match status" value="1"/>
</dbReference>
<dbReference type="AlphaFoldDB" id="A0AAE9YSV4"/>
<dbReference type="Proteomes" id="UP000032568">
    <property type="component" value="Chromosome"/>
</dbReference>
<proteinExistence type="predicted"/>
<keyword evidence="3" id="KW-1185">Reference proteome</keyword>
<dbReference type="KEGG" id="tact:SG35_003020"/>
<accession>A0AAE9YSV4</accession>
<evidence type="ECO:0000313" key="3">
    <source>
        <dbReference type="Proteomes" id="UP000032568"/>
    </source>
</evidence>
<dbReference type="RefSeq" id="WP_044834979.1">
    <property type="nucleotide sequence ID" value="NZ_CP059735.1"/>
</dbReference>
<organism evidence="2 3">
    <name type="scientific">Thalassomonas actiniarum</name>
    <dbReference type="NCBI Taxonomy" id="485447"/>
    <lineage>
        <taxon>Bacteria</taxon>
        <taxon>Pseudomonadati</taxon>
        <taxon>Pseudomonadota</taxon>
        <taxon>Gammaproteobacteria</taxon>
        <taxon>Alteromonadales</taxon>
        <taxon>Colwelliaceae</taxon>
        <taxon>Thalassomonas</taxon>
    </lineage>
</organism>
<gene>
    <name evidence="2" type="ORF">SG35_003020</name>
</gene>
<dbReference type="InterPro" id="IPR025411">
    <property type="entry name" value="DUF4136"/>
</dbReference>
<name>A0AAE9YSV4_9GAMM</name>
<evidence type="ECO:0000313" key="2">
    <source>
        <dbReference type="EMBL" id="WDD99659.1"/>
    </source>
</evidence>
<reference evidence="2 3" key="1">
    <citation type="journal article" date="2015" name="Genome Announc.">
        <title>Draft Genome Sequences of Marine Isolates of Thalassomonas viridans and Thalassomonas actiniarum.</title>
        <authorList>
            <person name="Olonade I."/>
            <person name="van Zyl L.J."/>
            <person name="Trindade M."/>
        </authorList>
    </citation>
    <scope>NUCLEOTIDE SEQUENCE [LARGE SCALE GENOMIC DNA]</scope>
    <source>
        <strain evidence="2 3">A5K-106</strain>
    </source>
</reference>
<protein>
    <submittedName>
        <fullName evidence="2">DUF4136 domain-containing protein</fullName>
    </submittedName>
</protein>
<reference evidence="2 3" key="2">
    <citation type="journal article" date="2022" name="Mar. Drugs">
        <title>Bioassay-Guided Fractionation Leads to the Detection of Cholic Acid Generated by the Rare Thalassomonas sp.</title>
        <authorList>
            <person name="Pheiffer F."/>
            <person name="Schneider Y.K."/>
            <person name="Hansen E.H."/>
            <person name="Andersen J.H."/>
            <person name="Isaksson J."/>
            <person name="Busche T."/>
            <person name="R C."/>
            <person name="Kalinowski J."/>
            <person name="Zyl L.V."/>
            <person name="Trindade M."/>
        </authorList>
    </citation>
    <scope>NUCLEOTIDE SEQUENCE [LARGE SCALE GENOMIC DNA]</scope>
    <source>
        <strain evidence="2 3">A5K-106</strain>
    </source>
</reference>
<dbReference type="Pfam" id="PF13590">
    <property type="entry name" value="DUF4136"/>
    <property type="match status" value="1"/>
</dbReference>
<sequence length="194" mass="21819">MSFHPLIVGILILLLAGCSLQKSAGVRYQEKFDFGSVRAYSFLPRDSVANEEQNISDVMRNNIELALEQVLDDSGLHYTEARHSDLVVAYHLIQGQSHGPYQIGVNHQALKRYNLGVKYCEYCLKSGSDPGSRKLRRLDVGTLILDLLDPDNQRSVWRSIYPVKIKAEDNSRKVQEKIQTAIALMLAQYPGKSA</sequence>
<feature type="domain" description="DUF4136" evidence="1">
    <location>
        <begin position="27"/>
        <end position="191"/>
    </location>
</feature>
<evidence type="ECO:0000259" key="1">
    <source>
        <dbReference type="Pfam" id="PF13590"/>
    </source>
</evidence>
<dbReference type="EMBL" id="CP059735">
    <property type="protein sequence ID" value="WDD99659.1"/>
    <property type="molecule type" value="Genomic_DNA"/>
</dbReference>